<name>U4KJS8_ALTPJ</name>
<keyword evidence="3" id="KW-1185">Reference proteome</keyword>
<organism evidence="2 3">
    <name type="scientific">Alteracholeplasma palmae (strain ATCC 49389 / J233)</name>
    <name type="common">Acholeplasma palmae</name>
    <dbReference type="NCBI Taxonomy" id="1318466"/>
    <lineage>
        <taxon>Bacteria</taxon>
        <taxon>Bacillati</taxon>
        <taxon>Mycoplasmatota</taxon>
        <taxon>Mollicutes</taxon>
        <taxon>Acholeplasmatales</taxon>
        <taxon>Acholeplasmataceae</taxon>
        <taxon>Acholeplasma</taxon>
    </lineage>
</organism>
<evidence type="ECO:0000256" key="1">
    <source>
        <dbReference type="SAM" id="Phobius"/>
    </source>
</evidence>
<dbReference type="Proteomes" id="UP000032740">
    <property type="component" value="Chromosome"/>
</dbReference>
<keyword evidence="1" id="KW-0812">Transmembrane</keyword>
<evidence type="ECO:0000313" key="2">
    <source>
        <dbReference type="EMBL" id="CCV63683.1"/>
    </source>
</evidence>
<evidence type="ECO:0000313" key="3">
    <source>
        <dbReference type="Proteomes" id="UP000032740"/>
    </source>
</evidence>
<dbReference type="AlphaFoldDB" id="U4KJS8"/>
<dbReference type="HOGENOM" id="CLU_3003426_0_0_14"/>
<proteinExistence type="predicted"/>
<keyword evidence="1" id="KW-0472">Membrane</keyword>
<dbReference type="KEGG" id="apal:BN85401060"/>
<feature type="transmembrane region" description="Helical" evidence="1">
    <location>
        <begin position="33"/>
        <end position="53"/>
    </location>
</feature>
<protein>
    <submittedName>
        <fullName evidence="2">Uncharacterized protein</fullName>
    </submittedName>
</protein>
<reference evidence="2 3" key="1">
    <citation type="journal article" date="2013" name="J. Mol. Microbiol. Biotechnol.">
        <title>Analysis of the Complete Genomes of Acholeplasma brassicae , A. palmae and A. laidlawii and Their Comparison to the Obligate Parasites from ' Candidatus Phytoplasma'.</title>
        <authorList>
            <person name="Kube M."/>
            <person name="Siewert C."/>
            <person name="Migdoll A.M."/>
            <person name="Duduk B."/>
            <person name="Holz S."/>
            <person name="Rabus R."/>
            <person name="Seemuller E."/>
            <person name="Mitrovic J."/>
            <person name="Muller I."/>
            <person name="Buttner C."/>
            <person name="Reinhardt R."/>
        </authorList>
    </citation>
    <scope>NUCLEOTIDE SEQUENCE [LARGE SCALE GENOMIC DNA]</scope>
    <source>
        <strain evidence="2 3">J233</strain>
    </source>
</reference>
<sequence>MKMILSLIFHPFQFIGRSNLFTKITEFFNKKEWAMYLLTTLLTIVALFFIFIFPNL</sequence>
<dbReference type="STRING" id="1318466.BN85401060"/>
<accession>U4KJS8</accession>
<dbReference type="EMBL" id="FO681347">
    <property type="protein sequence ID" value="CCV63683.1"/>
    <property type="molecule type" value="Genomic_DNA"/>
</dbReference>
<keyword evidence="1" id="KW-1133">Transmembrane helix</keyword>
<gene>
    <name evidence="2" type="ORF">BN85401060</name>
</gene>
<dbReference type="RefSeq" id="WP_026654464.1">
    <property type="nucleotide sequence ID" value="NC_022538.1"/>
</dbReference>